<reference evidence="2 3" key="1">
    <citation type="submission" date="2021-08" db="EMBL/GenBank/DDBJ databases">
        <title>Draft genome sequence of Mycolicibacterium sp. NGTWS1702 strain.</title>
        <authorList>
            <person name="Matsumoto M."/>
            <person name="Tang B.C.C."/>
            <person name="Machida Y."/>
            <person name="Matoyama H."/>
            <person name="Kishihara T."/>
            <person name="Sato S."/>
            <person name="Kondo I."/>
            <person name="Sano M."/>
            <person name="Kato G."/>
        </authorList>
    </citation>
    <scope>NUCLEOTIDE SEQUENCE [LARGE SCALE GENOMIC DNA]</scope>
    <source>
        <strain evidence="2 3">NGTWSNA01</strain>
    </source>
</reference>
<proteinExistence type="predicted"/>
<keyword evidence="3" id="KW-1185">Reference proteome</keyword>
<sequence length="264" mass="29363">MKDGRWLQIAESQFAHEQQGLDAIKEALPDAPPFRAWANFEFRDNRGRWHEVDLLVLARDTLYLIELKHYRGILRGNDHVWMRDGHRAEDSPLLLARRKAQYFASLLKDSLRQKAGHLPKGVIPYVQELVFLSHPEFVCDLSSSAAINLYGLDGATKTSGLPGISDRLLAPARHQPVTEHNSMLIAGLMKAIGLAPRRQREVPAVSVKEFGAAVTWQNPLVDTNALRGLKFSSALPEPLAKKTLGARLGDTLHSRTVSIEAGQS</sequence>
<evidence type="ECO:0000313" key="2">
    <source>
        <dbReference type="EMBL" id="GJF14203.1"/>
    </source>
</evidence>
<dbReference type="EMBL" id="BPRH01001654">
    <property type="protein sequence ID" value="GJF14203.1"/>
    <property type="molecule type" value="Genomic_DNA"/>
</dbReference>
<dbReference type="Pfam" id="PF08378">
    <property type="entry name" value="NERD"/>
    <property type="match status" value="1"/>
</dbReference>
<dbReference type="PROSITE" id="PS50965">
    <property type="entry name" value="NERD"/>
    <property type="match status" value="1"/>
</dbReference>
<evidence type="ECO:0000313" key="3">
    <source>
        <dbReference type="Proteomes" id="UP001060504"/>
    </source>
</evidence>
<evidence type="ECO:0000259" key="1">
    <source>
        <dbReference type="PROSITE" id="PS50965"/>
    </source>
</evidence>
<dbReference type="InterPro" id="IPR011528">
    <property type="entry name" value="NERD"/>
</dbReference>
<comment type="caution">
    <text evidence="2">The sequence shown here is derived from an EMBL/GenBank/DDBJ whole genome shotgun (WGS) entry which is preliminary data.</text>
</comment>
<protein>
    <recommendedName>
        <fullName evidence="1">NERD domain-containing protein</fullName>
    </recommendedName>
</protein>
<dbReference type="Proteomes" id="UP001060504">
    <property type="component" value="Unassembled WGS sequence"/>
</dbReference>
<feature type="domain" description="NERD" evidence="1">
    <location>
        <begin position="12"/>
        <end position="126"/>
    </location>
</feature>
<gene>
    <name evidence="2" type="ORF">NGTWS1702_15700</name>
</gene>
<organism evidence="2 3">
    <name type="scientific">Mycolicibacterium cyprinidarum</name>
    <dbReference type="NCBI Taxonomy" id="2860311"/>
    <lineage>
        <taxon>Bacteria</taxon>
        <taxon>Bacillati</taxon>
        <taxon>Actinomycetota</taxon>
        <taxon>Actinomycetes</taxon>
        <taxon>Mycobacteriales</taxon>
        <taxon>Mycobacteriaceae</taxon>
        <taxon>Mycolicibacterium</taxon>
    </lineage>
</organism>
<accession>A0ABQ4V9B7</accession>
<name>A0ABQ4V9B7_9MYCO</name>